<dbReference type="GeneID" id="11972088"/>
<feature type="domain" description="FAD-dependent protein C-terminal" evidence="1">
    <location>
        <begin position="264"/>
        <end position="419"/>
    </location>
</feature>
<organism evidence="2 3">
    <name type="scientific">Methanocella conradii (strain DSM 24694 / JCM 17849 / CGMCC 1.5162 / HZ254)</name>
    <dbReference type="NCBI Taxonomy" id="1041930"/>
    <lineage>
        <taxon>Archaea</taxon>
        <taxon>Methanobacteriati</taxon>
        <taxon>Methanobacteriota</taxon>
        <taxon>Stenosarchaea group</taxon>
        <taxon>Methanomicrobia</taxon>
        <taxon>Methanocellales</taxon>
        <taxon>Methanocellaceae</taxon>
        <taxon>Methanocella</taxon>
    </lineage>
</organism>
<dbReference type="KEGG" id="mez:Mtc_1940"/>
<reference evidence="2 3" key="1">
    <citation type="journal article" date="2012" name="J. Bacteriol.">
        <title>Complete genome sequence of a thermophilic methanogen, Methanocella conradii HZ254, isolated from Chinese rice field soil.</title>
        <authorList>
            <person name="Lu Z."/>
            <person name="Lu Y."/>
        </authorList>
    </citation>
    <scope>NUCLEOTIDE SEQUENCE [LARGE SCALE GENOMIC DNA]</scope>
    <source>
        <strain evidence="3">DSM 24694 / JCM 17849 / CGMCC 1.5162 / HZ254</strain>
    </source>
</reference>
<evidence type="ECO:0000313" key="3">
    <source>
        <dbReference type="Proteomes" id="UP000005233"/>
    </source>
</evidence>
<dbReference type="PIRSF" id="PIRSF038984">
    <property type="entry name" value="FAD_binding_protein"/>
    <property type="match status" value="1"/>
</dbReference>
<dbReference type="PANTHER" id="PTHR43106">
    <property type="entry name" value="DEHYDROGENASE-RELATED"/>
    <property type="match status" value="1"/>
</dbReference>
<dbReference type="InterPro" id="IPR049516">
    <property type="entry name" value="FAD-depend_C"/>
</dbReference>
<dbReference type="InterPro" id="IPR028348">
    <property type="entry name" value="FAD-binding_protein"/>
</dbReference>
<dbReference type="AlphaFoldDB" id="H8I4T5"/>
<dbReference type="PANTHER" id="PTHR43106:SF1">
    <property type="entry name" value="DEHYDROGENASE-RELATED"/>
    <property type="match status" value="1"/>
</dbReference>
<sequence length="474" mass="51327">MWQRNHYIIFGKLLIEGIATKRKVIIVGAGPAGLAAANELAGHADVLIIEKGRDIGQRTCQVMKGRDCIYCNVCSVTAGVGGAGGMSDGKLNLSPLIGGDLVDFVGMKRAEELFEMVDAYFVKHGAPPEDPHVPPTPLVQRAAANGIEFIPIRQKHIGSDMLPKVIGSMKADLEKRGVRFLLETTVESVIAKNNKAIGVMAGGKRYMADFVLLAPGRSGSTWLGEQMKKFGVPIKYMPIDVGVRVEVPAVVYEEAVKTNWDPKFRMYTPTYDDLVRTFCTCPYGFVVQDTYESGVGVNGHSQRNCRSSNTNFAFLTKIALTEPLENTNEYGSTIAEQAKTIGGGKPLLQRLGDLKKGRRSTWDRLKRSYVNPTLKAVTPGDISMALPHRVVTDILEGLDMLDRVVPGVASDATLLYAPEIKFAAIRPETREDFEVAVVDNLYVAGDGAGVTRGIVPAAAMGISCAQGIIKKIKA</sequence>
<name>H8I4T5_METCZ</name>
<evidence type="ECO:0000313" key="2">
    <source>
        <dbReference type="EMBL" id="AFD00680.1"/>
    </source>
</evidence>
<proteinExistence type="predicted"/>
<dbReference type="eggNOG" id="arCOG02231">
    <property type="taxonomic scope" value="Archaea"/>
</dbReference>
<protein>
    <submittedName>
        <fullName evidence="2">FAD-dependent dehydrogenase</fullName>
    </submittedName>
</protein>
<dbReference type="Gene3D" id="3.50.50.60">
    <property type="entry name" value="FAD/NAD(P)-binding domain"/>
    <property type="match status" value="2"/>
</dbReference>
<dbReference type="EMBL" id="CP003243">
    <property type="protein sequence ID" value="AFD00680.1"/>
    <property type="molecule type" value="Genomic_DNA"/>
</dbReference>
<dbReference type="Pfam" id="PF21688">
    <property type="entry name" value="FAD-depend_C"/>
    <property type="match status" value="1"/>
</dbReference>
<gene>
    <name evidence="2" type="ordered locus">Mtc_1940</name>
</gene>
<dbReference type="HOGENOM" id="CLU_046973_1_0_2"/>
<dbReference type="RefSeq" id="WP_014406511.1">
    <property type="nucleotide sequence ID" value="NC_017034.1"/>
</dbReference>
<dbReference type="SUPFAM" id="SSF51905">
    <property type="entry name" value="FAD/NAD(P)-binding domain"/>
    <property type="match status" value="1"/>
</dbReference>
<keyword evidence="3" id="KW-1185">Reference proteome</keyword>
<dbReference type="Pfam" id="PF13450">
    <property type="entry name" value="NAD_binding_8"/>
    <property type="match status" value="1"/>
</dbReference>
<dbReference type="STRING" id="1041930.Mtc_1940"/>
<dbReference type="Proteomes" id="UP000005233">
    <property type="component" value="Chromosome"/>
</dbReference>
<accession>H8I4T5</accession>
<dbReference type="InterPro" id="IPR036188">
    <property type="entry name" value="FAD/NAD-bd_sf"/>
</dbReference>
<evidence type="ECO:0000259" key="1">
    <source>
        <dbReference type="Pfam" id="PF21688"/>
    </source>
</evidence>